<proteinExistence type="predicted"/>
<dbReference type="CDD" id="cd16443">
    <property type="entry name" value="LplA"/>
    <property type="match status" value="1"/>
</dbReference>
<dbReference type="InterPro" id="IPR004143">
    <property type="entry name" value="BPL_LPL_catalytic"/>
</dbReference>
<dbReference type="EC" id="2.7.7.63" evidence="2"/>
<dbReference type="GO" id="GO:0016874">
    <property type="term" value="F:ligase activity"/>
    <property type="evidence" value="ECO:0007669"/>
    <property type="project" value="UniProtKB-KW"/>
</dbReference>
<evidence type="ECO:0000313" key="3">
    <source>
        <dbReference type="Proteomes" id="UP000245702"/>
    </source>
</evidence>
<organism evidence="2 3">
    <name type="scientific">Sporomusa sphaeroides DSM 2875</name>
    <dbReference type="NCBI Taxonomy" id="1337886"/>
    <lineage>
        <taxon>Bacteria</taxon>
        <taxon>Bacillati</taxon>
        <taxon>Bacillota</taxon>
        <taxon>Negativicutes</taxon>
        <taxon>Selenomonadales</taxon>
        <taxon>Sporomusaceae</taxon>
        <taxon>Sporomusa</taxon>
    </lineage>
</organism>
<dbReference type="Gene3D" id="3.30.390.50">
    <property type="entry name" value="CO dehydrogenase flavoprotein, C-terminal domain"/>
    <property type="match status" value="1"/>
</dbReference>
<accession>A0ABM9W9G4</accession>
<name>A0ABM9W9G4_9FIRM</name>
<evidence type="ECO:0000259" key="1">
    <source>
        <dbReference type="PROSITE" id="PS51733"/>
    </source>
</evidence>
<dbReference type="PANTHER" id="PTHR43679">
    <property type="entry name" value="OCTANOYLTRANSFERASE LIPM-RELATED"/>
    <property type="match status" value="1"/>
</dbReference>
<gene>
    <name evidence="2" type="primary">lplJ_2</name>
    <name evidence="2" type="ORF">SSPH_04210</name>
</gene>
<keyword evidence="3" id="KW-1185">Reference proteome</keyword>
<dbReference type="RefSeq" id="WP_075757564.1">
    <property type="nucleotide sequence ID" value="NZ_CP146991.1"/>
</dbReference>
<dbReference type="PANTHER" id="PTHR43679:SF2">
    <property type="entry name" value="OCTANOYL-[GCVH]:PROTEIN N-OCTANOYLTRANSFERASE"/>
    <property type="match status" value="1"/>
</dbReference>
<keyword evidence="2" id="KW-0548">Nucleotidyltransferase</keyword>
<evidence type="ECO:0000313" key="2">
    <source>
        <dbReference type="EMBL" id="CVK21518.1"/>
    </source>
</evidence>
<dbReference type="GO" id="GO:0016779">
    <property type="term" value="F:nucleotidyltransferase activity"/>
    <property type="evidence" value="ECO:0007669"/>
    <property type="project" value="UniProtKB-KW"/>
</dbReference>
<keyword evidence="2" id="KW-0808">Transferase</keyword>
<dbReference type="PROSITE" id="PS51733">
    <property type="entry name" value="BPL_LPL_CATALYTIC"/>
    <property type="match status" value="1"/>
</dbReference>
<dbReference type="Pfam" id="PF21948">
    <property type="entry name" value="LplA-B_cat"/>
    <property type="match status" value="1"/>
</dbReference>
<dbReference type="InterPro" id="IPR045864">
    <property type="entry name" value="aa-tRNA-synth_II/BPL/LPL"/>
</dbReference>
<dbReference type="SUPFAM" id="SSF82649">
    <property type="entry name" value="SufE/NifU"/>
    <property type="match status" value="1"/>
</dbReference>
<dbReference type="EMBL" id="FCOW01000037">
    <property type="protein sequence ID" value="CVK21518.1"/>
    <property type="molecule type" value="Genomic_DNA"/>
</dbReference>
<keyword evidence="2" id="KW-0436">Ligase</keyword>
<protein>
    <submittedName>
        <fullName evidence="2">Lipoate-protein ligase LplJ</fullName>
        <ecNumber evidence="2">2.7.7.63</ecNumber>
    </submittedName>
</protein>
<dbReference type="SUPFAM" id="SSF55681">
    <property type="entry name" value="Class II aaRS and biotin synthetases"/>
    <property type="match status" value="1"/>
</dbReference>
<sequence>MPAADNGTTFRVLDSAPRTAAEHMALDKVIIEAHSRGLIPNTLRFLQFKPCALVGLHQNTFLEVNVPYCRENGIDINRRITGGGSLYWGRLELGWELYAGKNTPGIPRQVEGMYRLLCEAMAAGLRTMGLEAAYRPVNDIEIRGRKIAGTGGTELAGSFVFQCSLLVDFDIDEMLRVLRFPLEKLSDKAVTSMRERVTSLTGQLGYVPPDAVIKQAVLTGLRQTLAYEFVPGKLTARETALLAAYLPQFESPEWIYGQAGAVLNTVDCTASYKAPGGLIRVQMRLDEGARVIKYLFISGDFFAYPARVINDLETALKNTPADSRRIAGIIRDFFRSHQAEIPGVGPEHFIEAVLLAVEQAKAMQPVQQSPPGEVCCEAGR</sequence>
<dbReference type="Proteomes" id="UP000245702">
    <property type="component" value="Unassembled WGS sequence"/>
</dbReference>
<reference evidence="2 3" key="1">
    <citation type="submission" date="2016-01" db="EMBL/GenBank/DDBJ databases">
        <authorList>
            <person name="Brown R."/>
        </authorList>
    </citation>
    <scope>NUCLEOTIDE SEQUENCE [LARGE SCALE GENOMIC DNA]</scope>
    <source>
        <strain evidence="2">Sporomusa sphaeroides DSM 2875</strain>
    </source>
</reference>
<comment type="caution">
    <text evidence="2">The sequence shown here is derived from an EMBL/GenBank/DDBJ whole genome shotgun (WGS) entry which is preliminary data.</text>
</comment>
<dbReference type="Gene3D" id="3.30.930.10">
    <property type="entry name" value="Bira Bifunctional Protein, Domain 2"/>
    <property type="match status" value="1"/>
</dbReference>
<feature type="domain" description="BPL/LPL catalytic" evidence="1">
    <location>
        <begin position="37"/>
        <end position="229"/>
    </location>
</feature>
<dbReference type="InterPro" id="IPR050664">
    <property type="entry name" value="Octanoyltrans_LipM/LipL"/>
</dbReference>